<dbReference type="PANTHER" id="PTHR45023">
    <property type="match status" value="1"/>
</dbReference>
<protein>
    <recommendedName>
        <fullName evidence="1">Myb-like domain-containing protein</fullName>
    </recommendedName>
</protein>
<reference evidence="2 3" key="1">
    <citation type="journal article" date="2014" name="Genome Biol.">
        <title>Transcriptome and methylome profiling reveals relics of genome dominance in the mesopolyploid Brassica oleracea.</title>
        <authorList>
            <person name="Parkin I.A."/>
            <person name="Koh C."/>
            <person name="Tang H."/>
            <person name="Robinson S.J."/>
            <person name="Kagale S."/>
            <person name="Clarke W.E."/>
            <person name="Town C.D."/>
            <person name="Nixon J."/>
            <person name="Krishnakumar V."/>
            <person name="Bidwell S.L."/>
            <person name="Denoeud F."/>
            <person name="Belcram H."/>
            <person name="Links M.G."/>
            <person name="Just J."/>
            <person name="Clarke C."/>
            <person name="Bender T."/>
            <person name="Huebert T."/>
            <person name="Mason A.S."/>
            <person name="Pires J.C."/>
            <person name="Barker G."/>
            <person name="Moore J."/>
            <person name="Walley P.G."/>
            <person name="Manoli S."/>
            <person name="Batley J."/>
            <person name="Edwards D."/>
            <person name="Nelson M.N."/>
            <person name="Wang X."/>
            <person name="Paterson A.H."/>
            <person name="King G."/>
            <person name="Bancroft I."/>
            <person name="Chalhoub B."/>
            <person name="Sharpe A.G."/>
        </authorList>
    </citation>
    <scope>NUCLEOTIDE SEQUENCE</scope>
    <source>
        <strain evidence="2 3">cv. TO1000</strain>
    </source>
</reference>
<proteinExistence type="predicted"/>
<evidence type="ECO:0000313" key="3">
    <source>
        <dbReference type="Proteomes" id="UP000032141"/>
    </source>
</evidence>
<reference evidence="2" key="2">
    <citation type="submission" date="2015-03" db="UniProtKB">
        <authorList>
            <consortium name="EnsemblPlants"/>
        </authorList>
    </citation>
    <scope>IDENTIFICATION</scope>
</reference>
<dbReference type="Gramene" id="Bo4g027030.1">
    <property type="protein sequence ID" value="Bo4g027030.1"/>
    <property type="gene ID" value="Bo4g027030"/>
</dbReference>
<dbReference type="HOGENOM" id="CLU_012390_0_1_1"/>
<dbReference type="Proteomes" id="UP000032141">
    <property type="component" value="Chromosome C4"/>
</dbReference>
<dbReference type="PROSITE" id="PS50090">
    <property type="entry name" value="MYB_LIKE"/>
    <property type="match status" value="1"/>
</dbReference>
<dbReference type="EnsemblPlants" id="Bo4g027030.1">
    <property type="protein sequence ID" value="Bo4g027030.1"/>
    <property type="gene ID" value="Bo4g027030"/>
</dbReference>
<accession>A0A0D3BQS5</accession>
<dbReference type="AlphaFoldDB" id="A0A0D3BQS5"/>
<feature type="domain" description="Myb-like" evidence="1">
    <location>
        <begin position="145"/>
        <end position="216"/>
    </location>
</feature>
<evidence type="ECO:0000313" key="2">
    <source>
        <dbReference type="EnsemblPlants" id="Bo4g027030.1"/>
    </source>
</evidence>
<dbReference type="PANTHER" id="PTHR45023:SF4">
    <property type="entry name" value="GLYCINE-RICH PROTEIN-RELATED"/>
    <property type="match status" value="1"/>
</dbReference>
<evidence type="ECO:0000259" key="1">
    <source>
        <dbReference type="PROSITE" id="PS50090"/>
    </source>
</evidence>
<organism evidence="2 3">
    <name type="scientific">Brassica oleracea var. oleracea</name>
    <dbReference type="NCBI Taxonomy" id="109376"/>
    <lineage>
        <taxon>Eukaryota</taxon>
        <taxon>Viridiplantae</taxon>
        <taxon>Streptophyta</taxon>
        <taxon>Embryophyta</taxon>
        <taxon>Tracheophyta</taxon>
        <taxon>Spermatophyta</taxon>
        <taxon>Magnoliopsida</taxon>
        <taxon>eudicotyledons</taxon>
        <taxon>Gunneridae</taxon>
        <taxon>Pentapetalae</taxon>
        <taxon>rosids</taxon>
        <taxon>malvids</taxon>
        <taxon>Brassicales</taxon>
        <taxon>Brassicaceae</taxon>
        <taxon>Brassiceae</taxon>
        <taxon>Brassica</taxon>
    </lineage>
</organism>
<dbReference type="InterPro" id="IPR001005">
    <property type="entry name" value="SANT/Myb"/>
</dbReference>
<name>A0A0D3BQS5_BRAOL</name>
<keyword evidence="3" id="KW-1185">Reference proteome</keyword>
<sequence length="367" mass="41559">MEKDYSYNQPSSSDEYDITSLLQAEAEMYADEAESSYNIAEPVQYPPQPEADDGIPTTCYCGGEPVVATSYTPKDPGRRKIFKGLERECLTSRVSDLASVCKSNTEHSLTMDTTHGYVNLLNSQSSVDFDSPEPAWFSSQCPDESSVKERRKWSSKEDIILIGAWLNTSKDSIVSNEKKAGAFWKRIVEYYNSSPLLVGTTPRELGQCKQRWARINDLVCKFNGCYEMALREQRSVQNDNDVMKAALDIFHSDQNMKFNLEHAWRELRHDVKWCSTYLEKDNAKDKRKPVDFAGGAVPEPEERPIGVKAASKRKKTGKSEELAKLEGLSEIKKQISKQSLLECLLAKPEPLSEMELALKMKLMSEMM</sequence>